<dbReference type="PANTHER" id="PTHR47432:SF1">
    <property type="entry name" value="CELL WALL ASSEMBLY REGULATOR SMI1"/>
    <property type="match status" value="1"/>
</dbReference>
<dbReference type="PANTHER" id="PTHR47432">
    <property type="entry name" value="CELL WALL ASSEMBLY REGULATOR SMI1"/>
    <property type="match status" value="1"/>
</dbReference>
<dbReference type="RefSeq" id="WP_064015266.1">
    <property type="nucleotide sequence ID" value="NZ_CP011387.1"/>
</dbReference>
<dbReference type="InterPro" id="IPR051873">
    <property type="entry name" value="KNR4/SMI1_regulator"/>
</dbReference>
<protein>
    <recommendedName>
        <fullName evidence="1">Knr4/Smi1-like domain-containing protein</fullName>
    </recommendedName>
</protein>
<dbReference type="KEGG" id="dpu:SU48_10835"/>
<feature type="domain" description="Knr4/Smi1-like" evidence="1">
    <location>
        <begin position="21"/>
        <end position="143"/>
    </location>
</feature>
<gene>
    <name evidence="2" type="ORF">SU48_10835</name>
</gene>
<accession>A0A172TBK9</accession>
<sequence length="189" mass="20773">MLEDLNPPLTDQENEFLLAEGIILSDELLQLYRLHNGQAGDACGIFCGYEFIDYWGIFSQRMLAVELSADLTVEELYVQSFEEDKIAEVFLHPGRIAFGGPGGNYLAVDFVPASKGIFGQVINCGRDDQVMYVLADSLGEFLNMYADMLESGAIEVVNDPDLGNRLDSPHHGNLISLFVAWKSKGSAAS</sequence>
<evidence type="ECO:0000313" key="3">
    <source>
        <dbReference type="Proteomes" id="UP000077363"/>
    </source>
</evidence>
<dbReference type="AlphaFoldDB" id="A0A172TBK9"/>
<dbReference type="PATRIC" id="fig|1182568.3.peg.2248"/>
<dbReference type="STRING" id="1182568.SU48_10835"/>
<dbReference type="SUPFAM" id="SSF160631">
    <property type="entry name" value="SMI1/KNR4-like"/>
    <property type="match status" value="1"/>
</dbReference>
<dbReference type="InterPro" id="IPR018958">
    <property type="entry name" value="Knr4/Smi1-like_dom"/>
</dbReference>
<organism evidence="2 3">
    <name type="scientific">Deinococcus puniceus</name>
    <dbReference type="NCBI Taxonomy" id="1182568"/>
    <lineage>
        <taxon>Bacteria</taxon>
        <taxon>Thermotogati</taxon>
        <taxon>Deinococcota</taxon>
        <taxon>Deinococci</taxon>
        <taxon>Deinococcales</taxon>
        <taxon>Deinococcaceae</taxon>
        <taxon>Deinococcus</taxon>
    </lineage>
</organism>
<evidence type="ECO:0000313" key="2">
    <source>
        <dbReference type="EMBL" id="ANE44183.1"/>
    </source>
</evidence>
<dbReference type="Pfam" id="PF09346">
    <property type="entry name" value="SMI1_KNR4"/>
    <property type="match status" value="1"/>
</dbReference>
<dbReference type="Gene3D" id="3.40.1580.10">
    <property type="entry name" value="SMI1/KNR4-like"/>
    <property type="match status" value="1"/>
</dbReference>
<proteinExistence type="predicted"/>
<dbReference type="EMBL" id="CP011387">
    <property type="protein sequence ID" value="ANE44183.1"/>
    <property type="molecule type" value="Genomic_DNA"/>
</dbReference>
<dbReference type="OrthoDB" id="7593948at2"/>
<reference evidence="2 3" key="1">
    <citation type="submission" date="2015-01" db="EMBL/GenBank/DDBJ databases">
        <title>Deinococcus puniceus/DY1/ whole genome sequencing.</title>
        <authorList>
            <person name="Kim M.K."/>
            <person name="Srinivasan S."/>
            <person name="Lee J.-J."/>
        </authorList>
    </citation>
    <scope>NUCLEOTIDE SEQUENCE [LARGE SCALE GENOMIC DNA]</scope>
    <source>
        <strain evidence="2 3">DY1</strain>
    </source>
</reference>
<name>A0A172TBK9_9DEIO</name>
<dbReference type="GO" id="GO:0043332">
    <property type="term" value="C:mating projection tip"/>
    <property type="evidence" value="ECO:0007669"/>
    <property type="project" value="TreeGrafter"/>
</dbReference>
<dbReference type="Proteomes" id="UP000077363">
    <property type="component" value="Chromosome"/>
</dbReference>
<dbReference type="InterPro" id="IPR037883">
    <property type="entry name" value="Knr4/Smi1-like_sf"/>
</dbReference>
<evidence type="ECO:0000259" key="1">
    <source>
        <dbReference type="Pfam" id="PF09346"/>
    </source>
</evidence>
<keyword evidence="3" id="KW-1185">Reference proteome</keyword>